<gene>
    <name evidence="1" type="ORF">CRG98_028395</name>
</gene>
<sequence>MQPEGENFKASRCYGNSAEVRIWIEPYRNVSLSLFQGSLQIRSLRLQFHSGILLSKGAKMSTLSNQKGKSDDHGNKVYPSIIALVGGGWDIDDRGSLGWSIQSDPASKKLELMSLLVDKEAAPGSLATSRSKWSFAKPKPDTVCLRPDFLSNRESIDILGEYILFVLQIGRLRTSLHPLLYYKDHVTKARAVTFLPPSIIFGHLSCLRQPKRIRISEVGVDEVKLTLTLGRVSSAARAKRE</sequence>
<dbReference type="AlphaFoldDB" id="A0A2I0J681"/>
<evidence type="ECO:0000313" key="2">
    <source>
        <dbReference type="Proteomes" id="UP000233551"/>
    </source>
</evidence>
<evidence type="ECO:0000313" key="1">
    <source>
        <dbReference type="EMBL" id="PKI51216.1"/>
    </source>
</evidence>
<organism evidence="1 2">
    <name type="scientific">Punica granatum</name>
    <name type="common">Pomegranate</name>
    <dbReference type="NCBI Taxonomy" id="22663"/>
    <lineage>
        <taxon>Eukaryota</taxon>
        <taxon>Viridiplantae</taxon>
        <taxon>Streptophyta</taxon>
        <taxon>Embryophyta</taxon>
        <taxon>Tracheophyta</taxon>
        <taxon>Spermatophyta</taxon>
        <taxon>Magnoliopsida</taxon>
        <taxon>eudicotyledons</taxon>
        <taxon>Gunneridae</taxon>
        <taxon>Pentapetalae</taxon>
        <taxon>rosids</taxon>
        <taxon>malvids</taxon>
        <taxon>Myrtales</taxon>
        <taxon>Lythraceae</taxon>
        <taxon>Punica</taxon>
    </lineage>
</organism>
<protein>
    <submittedName>
        <fullName evidence="1">Uncharacterized protein</fullName>
    </submittedName>
</protein>
<comment type="caution">
    <text evidence="1">The sequence shown here is derived from an EMBL/GenBank/DDBJ whole genome shotgun (WGS) entry which is preliminary data.</text>
</comment>
<proteinExistence type="predicted"/>
<dbReference type="Proteomes" id="UP000233551">
    <property type="component" value="Unassembled WGS sequence"/>
</dbReference>
<keyword evidence="2" id="KW-1185">Reference proteome</keyword>
<accession>A0A2I0J681</accession>
<name>A0A2I0J681_PUNGR</name>
<dbReference type="EMBL" id="PGOL01002037">
    <property type="protein sequence ID" value="PKI51216.1"/>
    <property type="molecule type" value="Genomic_DNA"/>
</dbReference>
<reference evidence="1 2" key="1">
    <citation type="submission" date="2017-11" db="EMBL/GenBank/DDBJ databases">
        <title>De-novo sequencing of pomegranate (Punica granatum L.) genome.</title>
        <authorList>
            <person name="Akparov Z."/>
            <person name="Amiraslanov A."/>
            <person name="Hajiyeva S."/>
            <person name="Abbasov M."/>
            <person name="Kaur K."/>
            <person name="Hamwieh A."/>
            <person name="Solovyev V."/>
            <person name="Salamov A."/>
            <person name="Braich B."/>
            <person name="Kosarev P."/>
            <person name="Mahmoud A."/>
            <person name="Hajiyev E."/>
            <person name="Babayeva S."/>
            <person name="Izzatullayeva V."/>
            <person name="Mammadov A."/>
            <person name="Mammadov A."/>
            <person name="Sharifova S."/>
            <person name="Ojaghi J."/>
            <person name="Eynullazada K."/>
            <person name="Bayramov B."/>
            <person name="Abdulazimova A."/>
            <person name="Shahmuradov I."/>
        </authorList>
    </citation>
    <scope>NUCLEOTIDE SEQUENCE [LARGE SCALE GENOMIC DNA]</scope>
    <source>
        <strain evidence="2">cv. AG2017</strain>
        <tissue evidence="1">Leaf</tissue>
    </source>
</reference>
<feature type="non-terminal residue" evidence="1">
    <location>
        <position position="241"/>
    </location>
</feature>